<dbReference type="Proteomes" id="UP001595528">
    <property type="component" value="Unassembled WGS sequence"/>
</dbReference>
<protein>
    <recommendedName>
        <fullName evidence="3">Flagellar basal body-associated protein FliL</fullName>
    </recommendedName>
</protein>
<comment type="caution">
    <text evidence="1">The sequence shown here is derived from an EMBL/GenBank/DDBJ whole genome shotgun (WGS) entry which is preliminary data.</text>
</comment>
<evidence type="ECO:0008006" key="3">
    <source>
        <dbReference type="Google" id="ProtNLM"/>
    </source>
</evidence>
<dbReference type="RefSeq" id="WP_379897539.1">
    <property type="nucleotide sequence ID" value="NZ_JBHRTR010000005.1"/>
</dbReference>
<accession>A0ABV7KU40</accession>
<keyword evidence="2" id="KW-1185">Reference proteome</keyword>
<gene>
    <name evidence="1" type="ORF">ACFOGJ_01085</name>
</gene>
<reference evidence="2" key="1">
    <citation type="journal article" date="2019" name="Int. J. Syst. Evol. Microbiol.">
        <title>The Global Catalogue of Microorganisms (GCM) 10K type strain sequencing project: providing services to taxonomists for standard genome sequencing and annotation.</title>
        <authorList>
            <consortium name="The Broad Institute Genomics Platform"/>
            <consortium name="The Broad Institute Genome Sequencing Center for Infectious Disease"/>
            <person name="Wu L."/>
            <person name="Ma J."/>
        </authorList>
    </citation>
    <scope>NUCLEOTIDE SEQUENCE [LARGE SCALE GENOMIC DNA]</scope>
    <source>
        <strain evidence="2">KCTC 42964</strain>
    </source>
</reference>
<name>A0ABV7KU40_9PROT</name>
<dbReference type="EMBL" id="JBHRTR010000005">
    <property type="protein sequence ID" value="MFC3225805.1"/>
    <property type="molecule type" value="Genomic_DNA"/>
</dbReference>
<evidence type="ECO:0000313" key="1">
    <source>
        <dbReference type="EMBL" id="MFC3225805.1"/>
    </source>
</evidence>
<organism evidence="1 2">
    <name type="scientific">Marinibaculum pumilum</name>
    <dbReference type="NCBI Taxonomy" id="1766165"/>
    <lineage>
        <taxon>Bacteria</taxon>
        <taxon>Pseudomonadati</taxon>
        <taxon>Pseudomonadota</taxon>
        <taxon>Alphaproteobacteria</taxon>
        <taxon>Rhodospirillales</taxon>
        <taxon>Rhodospirillaceae</taxon>
        <taxon>Marinibaculum</taxon>
    </lineage>
</organism>
<evidence type="ECO:0000313" key="2">
    <source>
        <dbReference type="Proteomes" id="UP001595528"/>
    </source>
</evidence>
<sequence>MPQESTHRRAGILSRRAWGLLPAALVTAVAILAWNPSGPAHAAGGNGGEKAEEAAPQAGDTLPLEPFYAPMVPPDRGGRPQAAITMALVIGPDGSPTKLRALMPRFRDAVIRDFFAYPITQTGEFPADMLPSVTKRVMSIANKVYGKDVVSGVMFTQILKIGC</sequence>
<proteinExistence type="predicted"/>